<dbReference type="OrthoDB" id="166770at2"/>
<evidence type="ECO:0000313" key="9">
    <source>
        <dbReference type="Proteomes" id="UP000078287"/>
    </source>
</evidence>
<dbReference type="PANTHER" id="PTHR33885:SF3">
    <property type="entry name" value="PHAGE SHOCK PROTEIN C"/>
    <property type="match status" value="1"/>
</dbReference>
<dbReference type="STRING" id="1707952.A6A03_06915"/>
<feature type="transmembrane region" description="Helical" evidence="6">
    <location>
        <begin position="12"/>
        <end position="30"/>
    </location>
</feature>
<evidence type="ECO:0000256" key="4">
    <source>
        <dbReference type="ARBA" id="ARBA00022989"/>
    </source>
</evidence>
<dbReference type="Proteomes" id="UP000078287">
    <property type="component" value="Unassembled WGS sequence"/>
</dbReference>
<feature type="transmembrane region" description="Helical" evidence="6">
    <location>
        <begin position="36"/>
        <end position="59"/>
    </location>
</feature>
<evidence type="ECO:0000256" key="1">
    <source>
        <dbReference type="ARBA" id="ARBA00004162"/>
    </source>
</evidence>
<dbReference type="GO" id="GO:0005886">
    <property type="term" value="C:plasma membrane"/>
    <property type="evidence" value="ECO:0007669"/>
    <property type="project" value="UniProtKB-SubCell"/>
</dbReference>
<dbReference type="AlphaFoldDB" id="A0A178MJW4"/>
<comment type="subcellular location">
    <subcellularLocation>
        <location evidence="1">Cell membrane</location>
        <topology evidence="1">Single-pass membrane protein</topology>
    </subcellularLocation>
</comment>
<feature type="domain" description="Phage shock protein PspC N-terminal" evidence="7">
    <location>
        <begin position="6"/>
        <end position="63"/>
    </location>
</feature>
<organism evidence="8 9">
    <name type="scientific">Chloroflexus islandicus</name>
    <dbReference type="NCBI Taxonomy" id="1707952"/>
    <lineage>
        <taxon>Bacteria</taxon>
        <taxon>Bacillati</taxon>
        <taxon>Chloroflexota</taxon>
        <taxon>Chloroflexia</taxon>
        <taxon>Chloroflexales</taxon>
        <taxon>Chloroflexineae</taxon>
        <taxon>Chloroflexaceae</taxon>
        <taxon>Chloroflexus</taxon>
    </lineage>
</organism>
<evidence type="ECO:0000256" key="3">
    <source>
        <dbReference type="ARBA" id="ARBA00022692"/>
    </source>
</evidence>
<keyword evidence="4 6" id="KW-1133">Transmembrane helix</keyword>
<name>A0A178MJW4_9CHLR</name>
<dbReference type="InterPro" id="IPR007168">
    <property type="entry name" value="Phageshock_PspC_N"/>
</dbReference>
<evidence type="ECO:0000256" key="5">
    <source>
        <dbReference type="ARBA" id="ARBA00023136"/>
    </source>
</evidence>
<proteinExistence type="predicted"/>
<evidence type="ECO:0000256" key="2">
    <source>
        <dbReference type="ARBA" id="ARBA00022475"/>
    </source>
</evidence>
<gene>
    <name evidence="8" type="ORF">A6A03_06915</name>
</gene>
<keyword evidence="9" id="KW-1185">Reference proteome</keyword>
<evidence type="ECO:0000259" key="7">
    <source>
        <dbReference type="Pfam" id="PF04024"/>
    </source>
</evidence>
<accession>A0A178MJW4</accession>
<dbReference type="Pfam" id="PF04024">
    <property type="entry name" value="PspC"/>
    <property type="match status" value="1"/>
</dbReference>
<reference evidence="8 9" key="1">
    <citation type="submission" date="2016-04" db="EMBL/GenBank/DDBJ databases">
        <title>Chloroflexus islandicus sp. nov., a thermophilic filamentous anoxygenic phototrophic bacterium from geyser Strokkur (Iceland).</title>
        <authorList>
            <person name="Gaisin V.A."/>
            <person name="Kalashnikov A.M."/>
            <person name="Sukhacheva M.V."/>
            <person name="Grouzdev D.S."/>
            <person name="Ivanov T.M."/>
            <person name="Kuznetsov B."/>
            <person name="Gorlenko V.M."/>
        </authorList>
    </citation>
    <scope>NUCLEOTIDE SEQUENCE [LARGE SCALE GENOMIC DNA]</scope>
    <source>
        <strain evidence="9">isl-2</strain>
    </source>
</reference>
<sequence>MNTQTQRLLRARTGRMVAGVAGGLANYFGIDPIFVRLGFVVVSFFNGIGVVLYIVLWLLMPNEDAAPTDNNLDVAVSEMRAIVERIIGDIRDLFRR</sequence>
<keyword evidence="2" id="KW-1003">Cell membrane</keyword>
<dbReference type="RefSeq" id="WP_066782590.1">
    <property type="nucleotide sequence ID" value="NZ_LWQS01000021.1"/>
</dbReference>
<dbReference type="PANTHER" id="PTHR33885">
    <property type="entry name" value="PHAGE SHOCK PROTEIN C"/>
    <property type="match status" value="1"/>
</dbReference>
<dbReference type="InterPro" id="IPR052027">
    <property type="entry name" value="PspC"/>
</dbReference>
<evidence type="ECO:0000256" key="6">
    <source>
        <dbReference type="SAM" id="Phobius"/>
    </source>
</evidence>
<protein>
    <recommendedName>
        <fullName evidence="7">Phage shock protein PspC N-terminal domain-containing protein</fullName>
    </recommendedName>
</protein>
<dbReference type="EMBL" id="LWQS01000021">
    <property type="protein sequence ID" value="OAN49032.1"/>
    <property type="molecule type" value="Genomic_DNA"/>
</dbReference>
<keyword evidence="5 6" id="KW-0472">Membrane</keyword>
<evidence type="ECO:0000313" key="8">
    <source>
        <dbReference type="EMBL" id="OAN49032.1"/>
    </source>
</evidence>
<comment type="caution">
    <text evidence="8">The sequence shown here is derived from an EMBL/GenBank/DDBJ whole genome shotgun (WGS) entry which is preliminary data.</text>
</comment>
<keyword evidence="3 6" id="KW-0812">Transmembrane</keyword>